<dbReference type="GO" id="GO:0005987">
    <property type="term" value="P:sucrose catabolic process"/>
    <property type="evidence" value="ECO:0007669"/>
    <property type="project" value="TreeGrafter"/>
</dbReference>
<dbReference type="AlphaFoldDB" id="A0AAJ4XDA1"/>
<evidence type="ECO:0000256" key="1">
    <source>
        <dbReference type="ARBA" id="ARBA00009902"/>
    </source>
</evidence>
<dbReference type="Proteomes" id="UP000215355">
    <property type="component" value="Chromosome 1"/>
</dbReference>
<dbReference type="InterPro" id="IPR001362">
    <property type="entry name" value="Glyco_hydro_32"/>
</dbReference>
<sequence length="544" mass="63221">MKKLTLLIFSTLLSFGLFASEITLKINKKYLNFPISNKQDRKKMEFMPNGQEAWSVVVRLAPDNADYWVFYDVSHLKGKNLKITYEGDEKALKQIYQADEIKGQESLYQEQNRPQFHFSTKRGWINDPNGLVYYDGEYHLFYQHNPMEREWENMHWGHAVSQDLIHWKELPTALYPDKLGTMFSGSAIIDYQNTAGYNKGNEPAMIAFYTAASADRQVQCMAYSLDKGRTWTKYDKNPLIDSKEKWNSQDTRDPKVFWFEPAKHWVMVLNERDGHSIYNSNNLKDWTYKSHVSGFWECPELFELPIDGDANNKKWVMYGATGTYMIGSFDGKKFTPEAGKYFYSAGHLYAAQTYSNIPEADGRRIQIGWGRIPQGDMPFNGMMMLPTELTLRATKDGPRLFSVPIKETEKLFTKVDSWKNLTAAKANELLHQYSDKDKLRIKTKIKLSHATEAGFNLYAQRMISYDMNSNMLNGMFYSPEDPTSMELSADIFIDRTSIEVFFDNGIYTSYLDRKPDKNNTEGYHFWGNNIEVLELEVYVVKGIW</sequence>
<evidence type="ECO:0000256" key="4">
    <source>
        <dbReference type="SAM" id="SignalP"/>
    </source>
</evidence>
<dbReference type="GO" id="GO:0005737">
    <property type="term" value="C:cytoplasm"/>
    <property type="evidence" value="ECO:0007669"/>
    <property type="project" value="TreeGrafter"/>
</dbReference>
<dbReference type="EMBL" id="LT906468">
    <property type="protein sequence ID" value="SNV51605.1"/>
    <property type="molecule type" value="Genomic_DNA"/>
</dbReference>
<dbReference type="GO" id="GO:0051669">
    <property type="term" value="F:fructan beta-fructosidase activity"/>
    <property type="evidence" value="ECO:0007669"/>
    <property type="project" value="UniProtKB-EC"/>
</dbReference>
<keyword evidence="2 6" id="KW-0378">Hydrolase</keyword>
<dbReference type="SUPFAM" id="SSF49899">
    <property type="entry name" value="Concanavalin A-like lectins/glucanases"/>
    <property type="match status" value="1"/>
</dbReference>
<dbReference type="PANTHER" id="PTHR42800">
    <property type="entry name" value="EXOINULINASE INUD (AFU_ORTHOLOGUE AFUA_5G00480)"/>
    <property type="match status" value="1"/>
</dbReference>
<dbReference type="GO" id="GO:0004575">
    <property type="term" value="F:sucrose alpha-glucosidase activity"/>
    <property type="evidence" value="ECO:0007669"/>
    <property type="project" value="TreeGrafter"/>
</dbReference>
<feature type="domain" description="Glycosyl hydrolase family 32 N-terminal" evidence="5">
    <location>
        <begin position="117"/>
        <end position="396"/>
    </location>
</feature>
<protein>
    <submittedName>
        <fullName evidence="6">Levanase</fullName>
        <ecNumber evidence="6">3.2.1.80</ecNumber>
    </submittedName>
</protein>
<evidence type="ECO:0000256" key="2">
    <source>
        <dbReference type="ARBA" id="ARBA00022801"/>
    </source>
</evidence>
<evidence type="ECO:0000259" key="5">
    <source>
        <dbReference type="Pfam" id="PF00251"/>
    </source>
</evidence>
<organism evidence="6 7">
    <name type="scientific">Sphingobacterium mizutaii</name>
    <dbReference type="NCBI Taxonomy" id="1010"/>
    <lineage>
        <taxon>Bacteria</taxon>
        <taxon>Pseudomonadati</taxon>
        <taxon>Bacteroidota</taxon>
        <taxon>Sphingobacteriia</taxon>
        <taxon>Sphingobacteriales</taxon>
        <taxon>Sphingobacteriaceae</taxon>
        <taxon>Sphingobacterium</taxon>
    </lineage>
</organism>
<feature type="chain" id="PRO_5042540465" evidence="4">
    <location>
        <begin position="20"/>
        <end position="544"/>
    </location>
</feature>
<gene>
    <name evidence="6" type="primary">sacC</name>
    <name evidence="6" type="ORF">SAMEA4412673_02469</name>
</gene>
<dbReference type="PANTHER" id="PTHR42800:SF1">
    <property type="entry name" value="EXOINULINASE INUD (AFU_ORTHOLOGUE AFUA_5G00480)"/>
    <property type="match status" value="1"/>
</dbReference>
<dbReference type="Pfam" id="PF00251">
    <property type="entry name" value="Glyco_hydro_32N"/>
    <property type="match status" value="1"/>
</dbReference>
<dbReference type="CDD" id="cd18622">
    <property type="entry name" value="GH32_Inu-like"/>
    <property type="match status" value="1"/>
</dbReference>
<keyword evidence="3 6" id="KW-0326">Glycosidase</keyword>
<dbReference type="KEGG" id="smiz:4412673_02469"/>
<dbReference type="RefSeq" id="WP_093097301.1">
    <property type="nucleotide sequence ID" value="NZ_FNGK01000001.1"/>
</dbReference>
<evidence type="ECO:0000313" key="6">
    <source>
        <dbReference type="EMBL" id="SNV51605.1"/>
    </source>
</evidence>
<feature type="signal peptide" evidence="4">
    <location>
        <begin position="1"/>
        <end position="19"/>
    </location>
</feature>
<dbReference type="InterPro" id="IPR023296">
    <property type="entry name" value="Glyco_hydro_beta-prop_sf"/>
</dbReference>
<keyword evidence="4" id="KW-0732">Signal</keyword>
<evidence type="ECO:0000256" key="3">
    <source>
        <dbReference type="ARBA" id="ARBA00023295"/>
    </source>
</evidence>
<dbReference type="InterPro" id="IPR013148">
    <property type="entry name" value="Glyco_hydro_32_N"/>
</dbReference>
<accession>A0AAJ4XDA1</accession>
<comment type="similarity">
    <text evidence="1">Belongs to the glycosyl hydrolase 32 family.</text>
</comment>
<dbReference type="EC" id="3.2.1.80" evidence="6"/>
<dbReference type="Gene3D" id="2.115.10.20">
    <property type="entry name" value="Glycosyl hydrolase domain, family 43"/>
    <property type="match status" value="1"/>
</dbReference>
<evidence type="ECO:0000313" key="7">
    <source>
        <dbReference type="Proteomes" id="UP000215355"/>
    </source>
</evidence>
<dbReference type="SMART" id="SM00640">
    <property type="entry name" value="Glyco_32"/>
    <property type="match status" value="1"/>
</dbReference>
<reference evidence="6 7" key="1">
    <citation type="submission" date="2017-06" db="EMBL/GenBank/DDBJ databases">
        <authorList>
            <consortium name="Pathogen Informatics"/>
        </authorList>
    </citation>
    <scope>NUCLEOTIDE SEQUENCE [LARGE SCALE GENOMIC DNA]</scope>
    <source>
        <strain evidence="6 7">NCTC12149</strain>
    </source>
</reference>
<dbReference type="SUPFAM" id="SSF75005">
    <property type="entry name" value="Arabinanase/levansucrase/invertase"/>
    <property type="match status" value="1"/>
</dbReference>
<dbReference type="InterPro" id="IPR013320">
    <property type="entry name" value="ConA-like_dom_sf"/>
</dbReference>
<name>A0AAJ4XDA1_9SPHI</name>
<proteinExistence type="inferred from homology"/>